<name>A0A346Y0R3_9ACTN</name>
<reference evidence="3 4" key="1">
    <citation type="submission" date="2018-09" db="EMBL/GenBank/DDBJ databases">
        <title>Complete genome sequence of Euzebya sp. DY32-46 isolated from seawater of Pacific Ocean.</title>
        <authorList>
            <person name="Xu L."/>
            <person name="Wu Y.-H."/>
            <person name="Xu X.-W."/>
        </authorList>
    </citation>
    <scope>NUCLEOTIDE SEQUENCE [LARGE SCALE GENOMIC DNA]</scope>
    <source>
        <strain evidence="3 4">DY32-46</strain>
    </source>
</reference>
<dbReference type="InterPro" id="IPR002048">
    <property type="entry name" value="EF_hand_dom"/>
</dbReference>
<dbReference type="PROSITE" id="PS00018">
    <property type="entry name" value="EF_HAND_1"/>
    <property type="match status" value="1"/>
</dbReference>
<evidence type="ECO:0000313" key="3">
    <source>
        <dbReference type="EMBL" id="AXV08060.1"/>
    </source>
</evidence>
<sequence length="679" mass="71585">MLHGDPAPGDPASIQQVAESLRRAATATDDAAADTGDVALEAGTGGWSGPSADGFLTVFGQLPAVVLHGSARARSAGSALSAWVDALVILQARAVALLDLAEAADQRRTDAEALRPDAQRARASALEGLRWVQRDPDATDDARSAAWRHYDRADLEVVRLDRAVAEAEGALARLRTRARALGDEHDDAVRGTAIRVSACVVDPTGRPSFGRAATGGGLLDGSAGIVLDADGDGTVEPDELAAALAFVLGDNGMSQPDLVAAMTLLGQLLMDAAADPSASAAVIEALRLQGLDGLLADALTVGNPVVGTGFVGPLTPLQAALRSTLVDPLLALVTGVNDPSSWRWLTHLLADLDADSWDPTRGLAPLDGIAVDAWAFYQDLFAADPDRYLWSGMATLAGGTFYAAFQDLHVLRLGLQSGEIPVEEAVEILTRHLGPFGSQLAGELADAGATVLASELAYVETTFLDMQKQIFDDLAWQHVAHRVGGMAALERLADDGTILPLQLEAWRAIDSGVPDRVEAGNASLLRHEQSTIIGDDYDAIRDHSPTTWALTMGMSVLASSPVPGGRPFREVVPFEVGGYIDTPDRVTIYPDRVGPLDLPFGGLSIDTPDRIGASVDLPLNNVSIFAHRWQWIEQDMLPAWIDHVHDGTAGPLVAVPIADQAAPQRLVPDVGPLRYDPAE</sequence>
<evidence type="ECO:0000259" key="2">
    <source>
        <dbReference type="PROSITE" id="PS50222"/>
    </source>
</evidence>
<accession>A0A346Y0R3</accession>
<feature type="domain" description="EF-hand" evidence="2">
    <location>
        <begin position="226"/>
        <end position="250"/>
    </location>
</feature>
<organism evidence="3 4">
    <name type="scientific">Euzebya pacifica</name>
    <dbReference type="NCBI Taxonomy" id="1608957"/>
    <lineage>
        <taxon>Bacteria</taxon>
        <taxon>Bacillati</taxon>
        <taxon>Actinomycetota</taxon>
        <taxon>Nitriliruptoria</taxon>
        <taxon>Euzebyales</taxon>
    </lineage>
</organism>
<dbReference type="GO" id="GO:0005509">
    <property type="term" value="F:calcium ion binding"/>
    <property type="evidence" value="ECO:0007669"/>
    <property type="project" value="InterPro"/>
</dbReference>
<dbReference type="PROSITE" id="PS50222">
    <property type="entry name" value="EF_HAND_2"/>
    <property type="match status" value="1"/>
</dbReference>
<gene>
    <name evidence="3" type="ORF">DVS28_a3385</name>
</gene>
<feature type="coiled-coil region" evidence="1">
    <location>
        <begin position="157"/>
        <end position="184"/>
    </location>
</feature>
<evidence type="ECO:0000256" key="1">
    <source>
        <dbReference type="SAM" id="Coils"/>
    </source>
</evidence>
<dbReference type="InterPro" id="IPR018247">
    <property type="entry name" value="EF_Hand_1_Ca_BS"/>
</dbReference>
<protein>
    <recommendedName>
        <fullName evidence="2">EF-hand domain-containing protein</fullName>
    </recommendedName>
</protein>
<keyword evidence="4" id="KW-1185">Reference proteome</keyword>
<keyword evidence="1" id="KW-0175">Coiled coil</keyword>
<dbReference type="Proteomes" id="UP000264006">
    <property type="component" value="Chromosome"/>
</dbReference>
<dbReference type="EMBL" id="CP031165">
    <property type="protein sequence ID" value="AXV08060.1"/>
    <property type="molecule type" value="Genomic_DNA"/>
</dbReference>
<dbReference type="AlphaFoldDB" id="A0A346Y0R3"/>
<evidence type="ECO:0000313" key="4">
    <source>
        <dbReference type="Proteomes" id="UP000264006"/>
    </source>
</evidence>
<dbReference type="KEGG" id="euz:DVS28_a3385"/>
<proteinExistence type="predicted"/>